<dbReference type="EMBL" id="QLUW01000002">
    <property type="protein sequence ID" value="RAP76501.1"/>
    <property type="molecule type" value="Genomic_DNA"/>
</dbReference>
<comment type="caution">
    <text evidence="2">The sequence shown here is derived from an EMBL/GenBank/DDBJ whole genome shotgun (WGS) entry which is preliminary data.</text>
</comment>
<organism evidence="2 3">
    <name type="scientific">Paenibacillus montanisoli</name>
    <dbReference type="NCBI Taxonomy" id="2081970"/>
    <lineage>
        <taxon>Bacteria</taxon>
        <taxon>Bacillati</taxon>
        <taxon>Bacillota</taxon>
        <taxon>Bacilli</taxon>
        <taxon>Bacillales</taxon>
        <taxon>Paenibacillaceae</taxon>
        <taxon>Paenibacillus</taxon>
    </lineage>
</organism>
<feature type="transmembrane region" description="Helical" evidence="1">
    <location>
        <begin position="32"/>
        <end position="53"/>
    </location>
</feature>
<dbReference type="Pfam" id="PF11085">
    <property type="entry name" value="YqhR"/>
    <property type="match status" value="1"/>
</dbReference>
<evidence type="ECO:0000313" key="3">
    <source>
        <dbReference type="Proteomes" id="UP000249260"/>
    </source>
</evidence>
<keyword evidence="1" id="KW-0812">Transmembrane</keyword>
<sequence length="174" mass="19801">MRKIQSERSKKRHRSDYGGKANTNPAAYCIKVGFYAGLIWGLMHWLLFAIHFTKVTPGYLAEPFFRESFLKTGWGHAVGIGVFIVFSIIAAFIYKLLLGRIPGPWPGLIYGIVWWLLLFMTIGPFMQMMEPINKIGYDTISTECCLFAVWGLFIGYTIAFEFTDEASREPMGAH</sequence>
<name>A0A328U516_9BACL</name>
<keyword evidence="1" id="KW-0472">Membrane</keyword>
<dbReference type="RefSeq" id="WP_112882720.1">
    <property type="nucleotide sequence ID" value="NZ_QLUW01000002.1"/>
</dbReference>
<keyword evidence="1" id="KW-1133">Transmembrane helix</keyword>
<reference evidence="2 3" key="1">
    <citation type="submission" date="2018-06" db="EMBL/GenBank/DDBJ databases">
        <title>Paenibacillus montanisoli sp. nov., isolated from mountain area soil.</title>
        <authorList>
            <person name="Wu M."/>
        </authorList>
    </citation>
    <scope>NUCLEOTIDE SEQUENCE [LARGE SCALE GENOMIC DNA]</scope>
    <source>
        <strain evidence="2 3">RA17</strain>
    </source>
</reference>
<evidence type="ECO:0008006" key="4">
    <source>
        <dbReference type="Google" id="ProtNLM"/>
    </source>
</evidence>
<gene>
    <name evidence="2" type="ORF">DL346_14040</name>
</gene>
<evidence type="ECO:0000313" key="2">
    <source>
        <dbReference type="EMBL" id="RAP76501.1"/>
    </source>
</evidence>
<proteinExistence type="predicted"/>
<accession>A0A328U516</accession>
<keyword evidence="3" id="KW-1185">Reference proteome</keyword>
<protein>
    <recommendedName>
        <fullName evidence="4">DUF1440 domain-containing protein</fullName>
    </recommendedName>
</protein>
<feature type="transmembrane region" description="Helical" evidence="1">
    <location>
        <begin position="108"/>
        <end position="128"/>
    </location>
</feature>
<dbReference type="Proteomes" id="UP000249260">
    <property type="component" value="Unassembled WGS sequence"/>
</dbReference>
<dbReference type="AlphaFoldDB" id="A0A328U516"/>
<evidence type="ECO:0000256" key="1">
    <source>
        <dbReference type="SAM" id="Phobius"/>
    </source>
</evidence>
<dbReference type="OrthoDB" id="2691442at2"/>
<dbReference type="InterPro" id="IPR024563">
    <property type="entry name" value="YqhR"/>
</dbReference>
<feature type="transmembrane region" description="Helical" evidence="1">
    <location>
        <begin position="140"/>
        <end position="162"/>
    </location>
</feature>
<feature type="transmembrane region" description="Helical" evidence="1">
    <location>
        <begin position="73"/>
        <end position="96"/>
    </location>
</feature>